<dbReference type="EMBL" id="CP002659">
    <property type="protein sequence ID" value="AEC01596.1"/>
    <property type="molecule type" value="Genomic_DNA"/>
</dbReference>
<sequence>MSDKKETNRWLKKGIFIIGLLFICASGLMAASRSITWKWTATEPRVSHFRYQLDGEDEGKWTVIDAAPEMSYTLEDAQEGRDYILYIQQSYNGHRWSASQLNPVSLAGVEDVAASITSAASDIETAPAQDVDTTASASVFADSEHEEAAPAQEVDTAASASVFADSEHEEAAPAQVVDTAASASVFADSEHEETALAQDVDTAASASVFADGEHEETAPQRAEEQQGAIDFILEIGETSPQTEPQSVVKDTEEPADESHDETEDLPQAAQEVVLVTEEADETVPDYSDVPLTPADELSDGEQSGQYVDSEETLAILPVDAEASVASEQEAPAEETLATDFPVPDTTDEDAVTVGSTESEDISDEFFAKDVEDSATLETALDSQELTTVSTDESVTATMEEEPPADLPADISVNVPSDTSDVSSGTPVVPQKTESKTRASVSLRFSGGLQFSVRDNDDVKDNKGQALFTLYEKTVPEFTLGLVFDNIMPLSNSVGIGIGMYGAYQPYVLPSTTGNEILHVLGIGVMSRLRFDIGAVSLYINGSMDTLSIPLRKEQNQKYSGVFFSFFSPVWSVGAGVAVEVQKNVSVGLEGTWVYHQNDYRNYAGARLFVESRL</sequence>
<reference evidence="2 3" key="2">
    <citation type="journal article" date="2012" name="Stand. Genomic Sci.">
        <title>Complete genome sequence of the termite hindgut bacterium Spirochaeta coccoides type strain (SPN1(T)), reclassification in the genus Sphaerochaeta as Sphaerochaeta coccoides comb. nov. and emendations of the family Spirochaetaceae and the genus Sphaerochaeta.</title>
        <authorList>
            <person name="Abt B."/>
            <person name="Han C."/>
            <person name="Scheuner C."/>
            <person name="Lu M."/>
            <person name="Lapidus A."/>
            <person name="Nolan M."/>
            <person name="Lucas S."/>
            <person name="Hammon N."/>
            <person name="Deshpande S."/>
            <person name="Cheng J.F."/>
            <person name="Tapia R."/>
            <person name="Goodwin L.A."/>
            <person name="Pitluck S."/>
            <person name="Liolios K."/>
            <person name="Pagani I."/>
            <person name="Ivanova N."/>
            <person name="Mavromatis K."/>
            <person name="Mikhailova N."/>
            <person name="Huntemann M."/>
            <person name="Pati A."/>
            <person name="Chen A."/>
            <person name="Palaniappan K."/>
            <person name="Land M."/>
            <person name="Hauser L."/>
            <person name="Brambilla E.M."/>
            <person name="Rohde M."/>
            <person name="Spring S."/>
            <person name="Gronow S."/>
            <person name="Goker M."/>
            <person name="Woyke T."/>
            <person name="Bristow J."/>
            <person name="Eisen J.A."/>
            <person name="Markowitz V."/>
            <person name="Hugenholtz P."/>
            <person name="Kyrpides N.C."/>
            <person name="Klenk H.P."/>
            <person name="Detter J.C."/>
        </authorList>
    </citation>
    <scope>NUCLEOTIDE SEQUENCE [LARGE SCALE GENOMIC DNA]</scope>
    <source>
        <strain evidence="3">ATCC BAA-1237 / DSM 17374 / SPN1</strain>
    </source>
</reference>
<gene>
    <name evidence="2" type="ordered locus">Spico_0367</name>
</gene>
<protein>
    <submittedName>
        <fullName evidence="2">Uncharacterized protein</fullName>
    </submittedName>
</protein>
<keyword evidence="3" id="KW-1185">Reference proteome</keyword>
<name>F4GHQ8_PARC1</name>
<accession>F4GHQ8</accession>
<feature type="region of interest" description="Disordered" evidence="1">
    <location>
        <begin position="323"/>
        <end position="359"/>
    </location>
</feature>
<dbReference type="KEGG" id="scc:Spico_0367"/>
<feature type="region of interest" description="Disordered" evidence="1">
    <location>
        <begin position="141"/>
        <end position="174"/>
    </location>
</feature>
<proteinExistence type="predicted"/>
<dbReference type="RefSeq" id="WP_013738992.1">
    <property type="nucleotide sequence ID" value="NC_015436.1"/>
</dbReference>
<dbReference type="STRING" id="760011.Spico_0367"/>
<feature type="region of interest" description="Disordered" evidence="1">
    <location>
        <begin position="278"/>
        <end position="306"/>
    </location>
</feature>
<feature type="compositionally biased region" description="Acidic residues" evidence="1">
    <location>
        <begin position="253"/>
        <end position="264"/>
    </location>
</feature>
<evidence type="ECO:0000313" key="2">
    <source>
        <dbReference type="EMBL" id="AEC01596.1"/>
    </source>
</evidence>
<evidence type="ECO:0000313" key="3">
    <source>
        <dbReference type="Proteomes" id="UP000007939"/>
    </source>
</evidence>
<reference evidence="3" key="1">
    <citation type="submission" date="2011-04" db="EMBL/GenBank/DDBJ databases">
        <title>The complete genome of Spirochaeta coccoides DSM 17374.</title>
        <authorList>
            <person name="Lucas S."/>
            <person name="Copeland A."/>
            <person name="Lapidus A."/>
            <person name="Bruce D."/>
            <person name="Goodwin L."/>
            <person name="Pitluck S."/>
            <person name="Peters L."/>
            <person name="Kyrpides N."/>
            <person name="Mavromatis K."/>
            <person name="Pagani I."/>
            <person name="Ivanova N."/>
            <person name="Ovchinnikova G."/>
            <person name="Lu M."/>
            <person name="Detter J.C."/>
            <person name="Tapia R."/>
            <person name="Han C."/>
            <person name="Land M."/>
            <person name="Hauser L."/>
            <person name="Markowitz V."/>
            <person name="Cheng J.-F."/>
            <person name="Hugenholtz P."/>
            <person name="Woyke T."/>
            <person name="Wu D."/>
            <person name="Spring S."/>
            <person name="Schroeder M."/>
            <person name="Brambilla E."/>
            <person name="Klenk H.-P."/>
            <person name="Eisen J.A."/>
        </authorList>
    </citation>
    <scope>NUCLEOTIDE SEQUENCE [LARGE SCALE GENOMIC DNA]</scope>
    <source>
        <strain evidence="3">ATCC BAA-1237 / DSM 17374 / SPN1</strain>
    </source>
</reference>
<organism evidence="2 3">
    <name type="scientific">Parasphaerochaeta coccoides (strain ATCC BAA-1237 / DSM 17374 / SPN1)</name>
    <name type="common">Sphaerochaeta coccoides</name>
    <dbReference type="NCBI Taxonomy" id="760011"/>
    <lineage>
        <taxon>Bacteria</taxon>
        <taxon>Pseudomonadati</taxon>
        <taxon>Spirochaetota</taxon>
        <taxon>Spirochaetia</taxon>
        <taxon>Spirochaetales</taxon>
        <taxon>Sphaerochaetaceae</taxon>
        <taxon>Parasphaerochaeta</taxon>
    </lineage>
</organism>
<dbReference type="AlphaFoldDB" id="F4GHQ8"/>
<feature type="region of interest" description="Disordered" evidence="1">
    <location>
        <begin position="237"/>
        <end position="266"/>
    </location>
</feature>
<dbReference type="HOGENOM" id="CLU_445418_0_0_12"/>
<dbReference type="Proteomes" id="UP000007939">
    <property type="component" value="Chromosome"/>
</dbReference>
<evidence type="ECO:0000256" key="1">
    <source>
        <dbReference type="SAM" id="MobiDB-lite"/>
    </source>
</evidence>